<protein>
    <recommendedName>
        <fullName evidence="1">VWFA domain-containing protein</fullName>
    </recommendedName>
</protein>
<dbReference type="SMART" id="SM00327">
    <property type="entry name" value="VWA"/>
    <property type="match status" value="1"/>
</dbReference>
<dbReference type="Gene3D" id="3.40.50.410">
    <property type="entry name" value="von Willebrand factor, type A domain"/>
    <property type="match status" value="1"/>
</dbReference>
<dbReference type="CDD" id="cd01450">
    <property type="entry name" value="vWFA_subfamily_ECM"/>
    <property type="match status" value="1"/>
</dbReference>
<dbReference type="Pfam" id="PF00092">
    <property type="entry name" value="VWA"/>
    <property type="match status" value="1"/>
</dbReference>
<comment type="caution">
    <text evidence="2">The sequence shown here is derived from an EMBL/GenBank/DDBJ whole genome shotgun (WGS) entry which is preliminary data.</text>
</comment>
<keyword evidence="3" id="KW-1185">Reference proteome</keyword>
<gene>
    <name evidence="2" type="ORF">NP493_373g02048</name>
</gene>
<evidence type="ECO:0000313" key="3">
    <source>
        <dbReference type="Proteomes" id="UP001209878"/>
    </source>
</evidence>
<accession>A0AAD9NVX9</accession>
<dbReference type="InterPro" id="IPR050525">
    <property type="entry name" value="ECM_Assembly_Org"/>
</dbReference>
<sequence>MKGLKISSEGTHVSVIIYSTEVEACFTLTTYLSVDDLEPVVFNLEYMAGVTNTADGIMVMHQMLKDQGRGSDIATPIGVVITDGVSNVDESRTIPEADLAKADGIQMFAVAIGDNEINMDEIKGIATNDDYVFHATTYGEVQDLTDTIAAMICKISISYHEECGECGQFGECDADQCNVPGSKEGTKECWEVRDSDGVERENSRKTVPCTEPCSITCVEVCDDECGNLGPCSESCGADGITKGTKECWTVNGDTRVEIPSSRHTVDCDETCFNKCPVEVCDDECGNFGPCSESCGADGIMKGTKECWLVDADTRVELPRQ</sequence>
<proteinExistence type="predicted"/>
<reference evidence="2" key="1">
    <citation type="journal article" date="2023" name="Mol. Biol. Evol.">
        <title>Third-Generation Sequencing Reveals the Adaptive Role of the Epigenome in Three Deep-Sea Polychaetes.</title>
        <authorList>
            <person name="Perez M."/>
            <person name="Aroh O."/>
            <person name="Sun Y."/>
            <person name="Lan Y."/>
            <person name="Juniper S.K."/>
            <person name="Young C.R."/>
            <person name="Angers B."/>
            <person name="Qian P.Y."/>
        </authorList>
    </citation>
    <scope>NUCLEOTIDE SEQUENCE</scope>
    <source>
        <strain evidence="2">R07B-5</strain>
    </source>
</reference>
<evidence type="ECO:0000259" key="1">
    <source>
        <dbReference type="PROSITE" id="PS50234"/>
    </source>
</evidence>
<dbReference type="SUPFAM" id="SSF53300">
    <property type="entry name" value="vWA-like"/>
    <property type="match status" value="1"/>
</dbReference>
<evidence type="ECO:0000313" key="2">
    <source>
        <dbReference type="EMBL" id="KAK2181974.1"/>
    </source>
</evidence>
<dbReference type="AlphaFoldDB" id="A0AAD9NVX9"/>
<dbReference type="EMBL" id="JAODUO010000372">
    <property type="protein sequence ID" value="KAK2181974.1"/>
    <property type="molecule type" value="Genomic_DNA"/>
</dbReference>
<organism evidence="2 3">
    <name type="scientific">Ridgeia piscesae</name>
    <name type="common">Tubeworm</name>
    <dbReference type="NCBI Taxonomy" id="27915"/>
    <lineage>
        <taxon>Eukaryota</taxon>
        <taxon>Metazoa</taxon>
        <taxon>Spiralia</taxon>
        <taxon>Lophotrochozoa</taxon>
        <taxon>Annelida</taxon>
        <taxon>Polychaeta</taxon>
        <taxon>Sedentaria</taxon>
        <taxon>Canalipalpata</taxon>
        <taxon>Sabellida</taxon>
        <taxon>Siboglinidae</taxon>
        <taxon>Ridgeia</taxon>
    </lineage>
</organism>
<feature type="domain" description="VWFA" evidence="1">
    <location>
        <begin position="1"/>
        <end position="148"/>
    </location>
</feature>
<dbReference type="PROSITE" id="PS50234">
    <property type="entry name" value="VWFA"/>
    <property type="match status" value="1"/>
</dbReference>
<dbReference type="PANTHER" id="PTHR24020">
    <property type="entry name" value="COLLAGEN ALPHA"/>
    <property type="match status" value="1"/>
</dbReference>
<dbReference type="InterPro" id="IPR036465">
    <property type="entry name" value="vWFA_dom_sf"/>
</dbReference>
<dbReference type="InterPro" id="IPR002035">
    <property type="entry name" value="VWF_A"/>
</dbReference>
<name>A0AAD9NVX9_RIDPI</name>
<dbReference type="Proteomes" id="UP001209878">
    <property type="component" value="Unassembled WGS sequence"/>
</dbReference>